<reference evidence="1 2" key="1">
    <citation type="submission" date="2019-06" db="EMBL/GenBank/DDBJ databases">
        <title>Genomic Encyclopedia of Type Strains, Phase IV (KMG-V): Genome sequencing to study the core and pangenomes of soil and plant-associated prokaryotes.</title>
        <authorList>
            <person name="Whitman W."/>
        </authorList>
    </citation>
    <scope>NUCLEOTIDE SEQUENCE [LARGE SCALE GENOMIC DNA]</scope>
    <source>
        <strain evidence="1 2">BR 11880</strain>
    </source>
</reference>
<dbReference type="Proteomes" id="UP000319859">
    <property type="component" value="Unassembled WGS sequence"/>
</dbReference>
<organism evidence="1 2">
    <name type="scientific">Nitrospirillum amazonense</name>
    <dbReference type="NCBI Taxonomy" id="28077"/>
    <lineage>
        <taxon>Bacteria</taxon>
        <taxon>Pseudomonadati</taxon>
        <taxon>Pseudomonadota</taxon>
        <taxon>Alphaproteobacteria</taxon>
        <taxon>Rhodospirillales</taxon>
        <taxon>Azospirillaceae</taxon>
        <taxon>Nitrospirillum</taxon>
    </lineage>
</organism>
<dbReference type="EMBL" id="VITN01000020">
    <property type="protein sequence ID" value="TWB13676.1"/>
    <property type="molecule type" value="Genomic_DNA"/>
</dbReference>
<proteinExistence type="predicted"/>
<comment type="caution">
    <text evidence="1">The sequence shown here is derived from an EMBL/GenBank/DDBJ whole genome shotgun (WGS) entry which is preliminary data.</text>
</comment>
<gene>
    <name evidence="1" type="ORF">FBZ89_12016</name>
</gene>
<evidence type="ECO:0000313" key="2">
    <source>
        <dbReference type="Proteomes" id="UP000319859"/>
    </source>
</evidence>
<dbReference type="AlphaFoldDB" id="A0A560EWC1"/>
<evidence type="ECO:0008006" key="3">
    <source>
        <dbReference type="Google" id="ProtNLM"/>
    </source>
</evidence>
<accession>A0A560EWC1</accession>
<name>A0A560EWC1_9PROT</name>
<protein>
    <recommendedName>
        <fullName evidence="3">DUF4158 domain-containing protein</fullName>
    </recommendedName>
</protein>
<sequence>MLRRRALTDAQIEVLLALPTAEPDLIRHYT</sequence>
<evidence type="ECO:0000313" key="1">
    <source>
        <dbReference type="EMBL" id="TWB13676.1"/>
    </source>
</evidence>